<dbReference type="Gene3D" id="3.90.550.10">
    <property type="entry name" value="Spore Coat Polysaccharide Biosynthesis Protein SpsA, Chain A"/>
    <property type="match status" value="1"/>
</dbReference>
<evidence type="ECO:0000313" key="5">
    <source>
        <dbReference type="Proteomes" id="UP000293912"/>
    </source>
</evidence>
<accession>A0A4P6WRF0</accession>
<proteinExistence type="predicted"/>
<feature type="domain" description="Glycosyltransferase 2-like" evidence="2">
    <location>
        <begin position="9"/>
        <end position="113"/>
    </location>
</feature>
<dbReference type="GO" id="GO:0016740">
    <property type="term" value="F:transferase activity"/>
    <property type="evidence" value="ECO:0007669"/>
    <property type="project" value="UniProtKB-KW"/>
</dbReference>
<dbReference type="PANTHER" id="PTHR43685">
    <property type="entry name" value="GLYCOSYLTRANSFERASE"/>
    <property type="match status" value="1"/>
</dbReference>
<reference evidence="4 5" key="1">
    <citation type="submission" date="2019-03" db="EMBL/GenBank/DDBJ databases">
        <authorList>
            <person name="Sebastian G."/>
            <person name="Baumann P."/>
            <person name="Ruckert C."/>
            <person name="Kalinowski J."/>
            <person name="Nebel B."/>
            <person name="Takors R."/>
            <person name="Blombach B."/>
        </authorList>
    </citation>
    <scope>NUCLEOTIDE SEQUENCE [LARGE SCALE GENOMIC DNA]</scope>
    <source>
        <strain evidence="4 5">DSM 1084</strain>
    </source>
</reference>
<organism evidence="4 5">
    <name type="scientific">Hydrogenophaga pseudoflava</name>
    <name type="common">Pseudomonas carboxydoflava</name>
    <dbReference type="NCBI Taxonomy" id="47421"/>
    <lineage>
        <taxon>Bacteria</taxon>
        <taxon>Pseudomonadati</taxon>
        <taxon>Pseudomonadota</taxon>
        <taxon>Betaproteobacteria</taxon>
        <taxon>Burkholderiales</taxon>
        <taxon>Comamonadaceae</taxon>
        <taxon>Hydrogenophaga</taxon>
    </lineage>
</organism>
<dbReference type="InterPro" id="IPR029044">
    <property type="entry name" value="Nucleotide-diphossugar_trans"/>
</dbReference>
<dbReference type="RefSeq" id="WP_133155569.1">
    <property type="nucleotide sequence ID" value="NZ_CP037867.1"/>
</dbReference>
<sequence>MRTVGSVEVVVSTYNHPRALDLLLHALLRQSQPDFRICIADDGSGPQTAELIAAWQQRLGPRLRHIWQADRGFRKNRILNKAIASSTADYLVFLDGDCLPSEHFVARHLALARPRRFCTGGVIRLTLAASEAVQAPGVDSGEVFTPSWLTSHDALRSTSARLKAGLYPPWASLLAERLTTVRRTWNGGNSSTARINLIRVNGFDENFGYGAEDIELGFRLNNAGVRGVHLRYTAPVLHLEHQRDYAHPDERVRNKQAARQALRQGKTTTAHGIVEL</sequence>
<keyword evidence="5" id="KW-1185">Reference proteome</keyword>
<keyword evidence="1" id="KW-0808">Transferase</keyword>
<dbReference type="AlphaFoldDB" id="A0A4P6WRF0"/>
<dbReference type="SUPFAM" id="SSF53448">
    <property type="entry name" value="Nucleotide-diphospho-sugar transferases"/>
    <property type="match status" value="1"/>
</dbReference>
<dbReference type="EMBL" id="CP037867">
    <property type="protein sequence ID" value="QBM26362.1"/>
    <property type="molecule type" value="Genomic_DNA"/>
</dbReference>
<dbReference type="Proteomes" id="UP000293912">
    <property type="component" value="Chromosome"/>
</dbReference>
<dbReference type="InterPro" id="IPR001173">
    <property type="entry name" value="Glyco_trans_2-like"/>
</dbReference>
<dbReference type="Pfam" id="PF02709">
    <property type="entry name" value="Glyco_transf_7C"/>
    <property type="match status" value="1"/>
</dbReference>
<dbReference type="InterPro" id="IPR050834">
    <property type="entry name" value="Glycosyltransf_2"/>
</dbReference>
<evidence type="ECO:0000313" key="4">
    <source>
        <dbReference type="EMBL" id="QBM26362.1"/>
    </source>
</evidence>
<evidence type="ECO:0000259" key="2">
    <source>
        <dbReference type="Pfam" id="PF00535"/>
    </source>
</evidence>
<gene>
    <name evidence="4" type="primary">kfoC1</name>
    <name evidence="4" type="ORF">HPF_01635</name>
</gene>
<evidence type="ECO:0000259" key="3">
    <source>
        <dbReference type="Pfam" id="PF02709"/>
    </source>
</evidence>
<dbReference type="PANTHER" id="PTHR43685:SF3">
    <property type="entry name" value="SLR2126 PROTEIN"/>
    <property type="match status" value="1"/>
</dbReference>
<dbReference type="Pfam" id="PF00535">
    <property type="entry name" value="Glycos_transf_2"/>
    <property type="match status" value="1"/>
</dbReference>
<feature type="domain" description="Galactosyltransferase C-terminal" evidence="3">
    <location>
        <begin position="185"/>
        <end position="241"/>
    </location>
</feature>
<dbReference type="KEGG" id="hpse:HPF_01635"/>
<evidence type="ECO:0000256" key="1">
    <source>
        <dbReference type="ARBA" id="ARBA00022679"/>
    </source>
</evidence>
<name>A0A4P6WRF0_HYDPS</name>
<dbReference type="InterPro" id="IPR027791">
    <property type="entry name" value="Galactosyl_T_C"/>
</dbReference>
<protein>
    <submittedName>
        <fullName evidence="4">Chondroitin synthase</fullName>
    </submittedName>
</protein>